<dbReference type="EMBL" id="FCOX02000103">
    <property type="protein sequence ID" value="SAL06157.1"/>
    <property type="molecule type" value="Genomic_DNA"/>
</dbReference>
<protein>
    <recommendedName>
        <fullName evidence="1">Antitoxin Xre/MbcA/ParS-like toxin-binding domain-containing protein</fullName>
    </recommendedName>
</protein>
<comment type="caution">
    <text evidence="2">The sequence shown here is derived from an EMBL/GenBank/DDBJ whole genome shotgun (WGS) entry which is preliminary data.</text>
</comment>
<keyword evidence="3" id="KW-1185">Reference proteome</keyword>
<evidence type="ECO:0000313" key="3">
    <source>
        <dbReference type="Proteomes" id="UP000071859"/>
    </source>
</evidence>
<feature type="domain" description="Antitoxin Xre/MbcA/ParS-like toxin-binding" evidence="1">
    <location>
        <begin position="43"/>
        <end position="88"/>
    </location>
</feature>
<dbReference type="Proteomes" id="UP000071859">
    <property type="component" value="Unassembled WGS sequence"/>
</dbReference>
<organism evidence="2 3">
    <name type="scientific">Caballeronia calidae</name>
    <dbReference type="NCBI Taxonomy" id="1777139"/>
    <lineage>
        <taxon>Bacteria</taxon>
        <taxon>Pseudomonadati</taxon>
        <taxon>Pseudomonadota</taxon>
        <taxon>Betaproteobacteria</taxon>
        <taxon>Burkholderiales</taxon>
        <taxon>Burkholderiaceae</taxon>
        <taxon>Caballeronia</taxon>
    </lineage>
</organism>
<evidence type="ECO:0000313" key="2">
    <source>
        <dbReference type="EMBL" id="SAL06157.1"/>
    </source>
</evidence>
<gene>
    <name evidence="2" type="ORF">AWB78_07908</name>
</gene>
<dbReference type="AlphaFoldDB" id="A0A158EJS4"/>
<dbReference type="Pfam" id="PF09722">
    <property type="entry name" value="Xre_MbcA_ParS_C"/>
    <property type="match status" value="1"/>
</dbReference>
<name>A0A158EJS4_9BURK</name>
<sequence>MTELTEEQFFASGRRLARRVNQQRALIDALKDLPGPERITALAGEVFESPAMADRFLRSAHPLLSGSTPLEAAMTEVGAKRVERILWSALFGVCV</sequence>
<dbReference type="OrthoDB" id="118583at2"/>
<accession>A0A158EJS4</accession>
<dbReference type="RefSeq" id="WP_062612060.1">
    <property type="nucleotide sequence ID" value="NZ_FCOX02000103.1"/>
</dbReference>
<reference evidence="2" key="1">
    <citation type="submission" date="2016-01" db="EMBL/GenBank/DDBJ databases">
        <authorList>
            <person name="Peeters C."/>
        </authorList>
    </citation>
    <scope>NUCLEOTIDE SEQUENCE</scope>
    <source>
        <strain evidence="2">LMG 29321</strain>
    </source>
</reference>
<proteinExistence type="predicted"/>
<evidence type="ECO:0000259" key="1">
    <source>
        <dbReference type="Pfam" id="PF09722"/>
    </source>
</evidence>
<dbReference type="InterPro" id="IPR024467">
    <property type="entry name" value="Xre/MbcA/ParS-like_toxin-bd"/>
</dbReference>